<dbReference type="OrthoDB" id="10261669at2759"/>
<evidence type="ECO:0000256" key="2">
    <source>
        <dbReference type="ARBA" id="ARBA00022517"/>
    </source>
</evidence>
<evidence type="ECO:0000256" key="3">
    <source>
        <dbReference type="ARBA" id="ARBA00022722"/>
    </source>
</evidence>
<dbReference type="InterPro" id="IPR005227">
    <property type="entry name" value="YqgF"/>
</dbReference>
<reference evidence="6" key="1">
    <citation type="submission" date="2021-08" db="EMBL/GenBank/DDBJ databases">
        <title>WGS assembly of Ceratopteris richardii.</title>
        <authorList>
            <person name="Marchant D.B."/>
            <person name="Chen G."/>
            <person name="Jenkins J."/>
            <person name="Shu S."/>
            <person name="Leebens-Mack J."/>
            <person name="Grimwood J."/>
            <person name="Schmutz J."/>
            <person name="Soltis P."/>
            <person name="Soltis D."/>
            <person name="Chen Z.-H."/>
        </authorList>
    </citation>
    <scope>NUCLEOTIDE SEQUENCE</scope>
    <source>
        <strain evidence="6">Whitten #5841</strain>
        <tissue evidence="6">Leaf</tissue>
    </source>
</reference>
<gene>
    <name evidence="6" type="ORF">KP509_13G025500</name>
</gene>
<dbReference type="AlphaFoldDB" id="A0A8T2TEI0"/>
<dbReference type="GO" id="GO:0004518">
    <property type="term" value="F:nuclease activity"/>
    <property type="evidence" value="ECO:0007669"/>
    <property type="project" value="UniProtKB-KW"/>
</dbReference>
<evidence type="ECO:0000256" key="4">
    <source>
        <dbReference type="ARBA" id="ARBA00022801"/>
    </source>
</evidence>
<dbReference type="SMART" id="SM00732">
    <property type="entry name" value="YqgFc"/>
    <property type="match status" value="1"/>
</dbReference>
<evidence type="ECO:0000313" key="7">
    <source>
        <dbReference type="Proteomes" id="UP000825935"/>
    </source>
</evidence>
<dbReference type="InterPro" id="IPR006641">
    <property type="entry name" value="YqgF/RNaseH-like_dom"/>
</dbReference>
<dbReference type="GO" id="GO:0000967">
    <property type="term" value="P:rRNA 5'-end processing"/>
    <property type="evidence" value="ECO:0007669"/>
    <property type="project" value="TreeGrafter"/>
</dbReference>
<keyword evidence="7" id="KW-1185">Reference proteome</keyword>
<keyword evidence="4" id="KW-0378">Hydrolase</keyword>
<organism evidence="6 7">
    <name type="scientific">Ceratopteris richardii</name>
    <name type="common">Triangle waterfern</name>
    <dbReference type="NCBI Taxonomy" id="49495"/>
    <lineage>
        <taxon>Eukaryota</taxon>
        <taxon>Viridiplantae</taxon>
        <taxon>Streptophyta</taxon>
        <taxon>Embryophyta</taxon>
        <taxon>Tracheophyta</taxon>
        <taxon>Polypodiopsida</taxon>
        <taxon>Polypodiidae</taxon>
        <taxon>Polypodiales</taxon>
        <taxon>Pteridineae</taxon>
        <taxon>Pteridaceae</taxon>
        <taxon>Parkerioideae</taxon>
        <taxon>Ceratopteris</taxon>
    </lineage>
</organism>
<evidence type="ECO:0000313" key="6">
    <source>
        <dbReference type="EMBL" id="KAH7420848.1"/>
    </source>
</evidence>
<dbReference type="HAMAP" id="MF_00651">
    <property type="entry name" value="Nuclease_YqgF"/>
    <property type="match status" value="1"/>
</dbReference>
<dbReference type="Pfam" id="PF03652">
    <property type="entry name" value="RuvX"/>
    <property type="match status" value="1"/>
</dbReference>
<dbReference type="CDD" id="cd16964">
    <property type="entry name" value="YqgF"/>
    <property type="match status" value="1"/>
</dbReference>
<evidence type="ECO:0000259" key="5">
    <source>
        <dbReference type="SMART" id="SM00732"/>
    </source>
</evidence>
<dbReference type="InterPro" id="IPR037027">
    <property type="entry name" value="YqgF/RNaseH-like_dom_sf"/>
</dbReference>
<feature type="domain" description="YqgF/RNase H-like" evidence="5">
    <location>
        <begin position="17"/>
        <end position="122"/>
    </location>
</feature>
<dbReference type="SUPFAM" id="SSF53098">
    <property type="entry name" value="Ribonuclease H-like"/>
    <property type="match status" value="1"/>
</dbReference>
<comment type="caution">
    <text evidence="6">The sequence shown here is derived from an EMBL/GenBank/DDBJ whole genome shotgun (WGS) entry which is preliminary data.</text>
</comment>
<dbReference type="EMBL" id="CM035418">
    <property type="protein sequence ID" value="KAH7420848.1"/>
    <property type="molecule type" value="Genomic_DNA"/>
</dbReference>
<proteinExistence type="inferred from homology"/>
<dbReference type="PANTHER" id="PTHR33317">
    <property type="entry name" value="POLYNUCLEOTIDYL TRANSFERASE, RIBONUCLEASE H-LIKE SUPERFAMILY PROTEIN"/>
    <property type="match status" value="1"/>
</dbReference>
<dbReference type="InterPro" id="IPR012337">
    <property type="entry name" value="RNaseH-like_sf"/>
</dbReference>
<dbReference type="GO" id="GO:0016787">
    <property type="term" value="F:hydrolase activity"/>
    <property type="evidence" value="ECO:0007669"/>
    <property type="project" value="UniProtKB-KW"/>
</dbReference>
<keyword evidence="2" id="KW-0690">Ribosome biogenesis</keyword>
<name>A0A8T2TEI0_CERRI</name>
<dbReference type="OMA" id="YTYWDEC"/>
<keyword evidence="3" id="KW-0540">Nuclease</keyword>
<sequence length="163" mass="18132">MKLVNLRGLQDALNGGRRLLGLDVGVKHLGVAISDAECRIAVPSCVLRLDPCTFNTSVQILKNKVIKDNVAGFVVGYPVSIAGLRGLQTVKVDEFVSRLRNTEAFEGLVYSWEDERFTSQVVASMLKDYDINPLILKHISDKFSAVNILQACLDRLNRLDREM</sequence>
<protein>
    <recommendedName>
        <fullName evidence="5">YqgF/RNase H-like domain-containing protein</fullName>
    </recommendedName>
</protein>
<dbReference type="PANTHER" id="PTHR33317:SF1">
    <property type="entry name" value="POLYNUCLEOTIDYL TRANSFERASE, RIBONUCLEASE H-LIKE SUPERFAMILY PROTEIN"/>
    <property type="match status" value="1"/>
</dbReference>
<dbReference type="Gene3D" id="3.30.420.140">
    <property type="entry name" value="YqgF/RNase H-like domain"/>
    <property type="match status" value="1"/>
</dbReference>
<accession>A0A8T2TEI0</accession>
<dbReference type="NCBIfam" id="TIGR00250">
    <property type="entry name" value="RNAse_H_YqgF"/>
    <property type="match status" value="1"/>
</dbReference>
<evidence type="ECO:0000256" key="1">
    <source>
        <dbReference type="ARBA" id="ARBA00022490"/>
    </source>
</evidence>
<keyword evidence="1" id="KW-0963">Cytoplasm</keyword>
<dbReference type="Proteomes" id="UP000825935">
    <property type="component" value="Chromosome 13"/>
</dbReference>